<feature type="region of interest" description="Disordered" evidence="2">
    <location>
        <begin position="1"/>
        <end position="20"/>
    </location>
</feature>
<evidence type="ECO:0000256" key="1">
    <source>
        <dbReference type="ARBA" id="ARBA00022801"/>
    </source>
</evidence>
<dbReference type="GO" id="GO:0016787">
    <property type="term" value="F:hydrolase activity"/>
    <property type="evidence" value="ECO:0007669"/>
    <property type="project" value="UniProtKB-KW"/>
</dbReference>
<sequence>MAAPEVPLEAPPRGASRRGGIFSGVTGRLTAFVLALLAIGVLVSLVQGGGGDGPRSTSVPVAERVAVPVPLPAAPISGVDAPSIGLATDDTTDLGLRDDNSLDVPRRAGTIGWYQRSASPGEVGPAVLAAHVDFRGEAGAFARLDEMRPGDTVEVHREDDTTAVFTVDRVEQYAKDAFPTEAVYGPTDDGQIRLITCGGVFNERTGSYEDNIVVFGHLVEAYRPA</sequence>
<comment type="caution">
    <text evidence="4">The sequence shown here is derived from an EMBL/GenBank/DDBJ whole genome shotgun (WGS) entry which is preliminary data.</text>
</comment>
<feature type="transmembrane region" description="Helical" evidence="3">
    <location>
        <begin position="20"/>
        <end position="46"/>
    </location>
</feature>
<keyword evidence="3" id="KW-0472">Membrane</keyword>
<evidence type="ECO:0000313" key="5">
    <source>
        <dbReference type="Proteomes" id="UP000245639"/>
    </source>
</evidence>
<dbReference type="NCBIfam" id="NF033748">
    <property type="entry name" value="class_F_sortase"/>
    <property type="match status" value="1"/>
</dbReference>
<keyword evidence="1" id="KW-0378">Hydrolase</keyword>
<keyword evidence="3" id="KW-0812">Transmembrane</keyword>
<dbReference type="Gene3D" id="2.40.260.10">
    <property type="entry name" value="Sortase"/>
    <property type="match status" value="1"/>
</dbReference>
<organism evidence="4 5">
    <name type="scientific">Actinomycetospora cinnamomea</name>
    <dbReference type="NCBI Taxonomy" id="663609"/>
    <lineage>
        <taxon>Bacteria</taxon>
        <taxon>Bacillati</taxon>
        <taxon>Actinomycetota</taxon>
        <taxon>Actinomycetes</taxon>
        <taxon>Pseudonocardiales</taxon>
        <taxon>Pseudonocardiaceae</taxon>
        <taxon>Actinomycetospora</taxon>
    </lineage>
</organism>
<dbReference type="InterPro" id="IPR005754">
    <property type="entry name" value="Sortase"/>
</dbReference>
<keyword evidence="5" id="KW-1185">Reference proteome</keyword>
<dbReference type="EMBL" id="QEKW01000011">
    <property type="protein sequence ID" value="PVZ07753.1"/>
    <property type="molecule type" value="Genomic_DNA"/>
</dbReference>
<dbReference type="InterPro" id="IPR023365">
    <property type="entry name" value="Sortase_dom-sf"/>
</dbReference>
<proteinExistence type="predicted"/>
<dbReference type="Pfam" id="PF04203">
    <property type="entry name" value="Sortase"/>
    <property type="match status" value="1"/>
</dbReference>
<evidence type="ECO:0000256" key="2">
    <source>
        <dbReference type="SAM" id="MobiDB-lite"/>
    </source>
</evidence>
<evidence type="ECO:0000313" key="4">
    <source>
        <dbReference type="EMBL" id="PVZ07753.1"/>
    </source>
</evidence>
<accession>A0A2U1F6E7</accession>
<gene>
    <name evidence="4" type="ORF">C8D89_111124</name>
</gene>
<dbReference type="Proteomes" id="UP000245639">
    <property type="component" value="Unassembled WGS sequence"/>
</dbReference>
<dbReference type="CDD" id="cd05829">
    <property type="entry name" value="Sortase_F"/>
    <property type="match status" value="1"/>
</dbReference>
<dbReference type="InterPro" id="IPR042001">
    <property type="entry name" value="Sortase_F"/>
</dbReference>
<evidence type="ECO:0000256" key="3">
    <source>
        <dbReference type="SAM" id="Phobius"/>
    </source>
</evidence>
<dbReference type="SUPFAM" id="SSF63817">
    <property type="entry name" value="Sortase"/>
    <property type="match status" value="1"/>
</dbReference>
<dbReference type="OrthoDB" id="525039at2"/>
<keyword evidence="3" id="KW-1133">Transmembrane helix</keyword>
<dbReference type="AlphaFoldDB" id="A0A2U1F6E7"/>
<name>A0A2U1F6E7_9PSEU</name>
<reference evidence="4 5" key="1">
    <citation type="submission" date="2018-04" db="EMBL/GenBank/DDBJ databases">
        <title>Genomic Encyclopedia of Type Strains, Phase IV (KMG-IV): sequencing the most valuable type-strain genomes for metagenomic binning, comparative biology and taxonomic classification.</title>
        <authorList>
            <person name="Goeker M."/>
        </authorList>
    </citation>
    <scope>NUCLEOTIDE SEQUENCE [LARGE SCALE GENOMIC DNA]</scope>
    <source>
        <strain evidence="4 5">DSM 45771</strain>
    </source>
</reference>
<protein>
    <submittedName>
        <fullName evidence="4">Sortase family protein</fullName>
    </submittedName>
</protein>